<reference evidence="2" key="1">
    <citation type="submission" date="2023-10" db="EMBL/GenBank/DDBJ databases">
        <title>Genome assembly of Pristionchus species.</title>
        <authorList>
            <person name="Yoshida K."/>
            <person name="Sommer R.J."/>
        </authorList>
    </citation>
    <scope>NUCLEOTIDE SEQUENCE</scope>
    <source>
        <strain evidence="2">RS0144</strain>
    </source>
</reference>
<proteinExistence type="predicted"/>
<sequence>SGGRGGGWAGNQDWRSQNSRNSYGGESSSSNDWNSNGRWREQERRALDRAPNRQHQRGDDIANKTVKGSLIATHRGLVIQKFESECYQEGDWLVFDKTAKSDMTLEYERKGRETFPPYILQHKKMENGYGGETRMKGKKEGWNIQARGPDNIQRLR</sequence>
<feature type="compositionally biased region" description="Low complexity" evidence="1">
    <location>
        <begin position="18"/>
        <end position="31"/>
    </location>
</feature>
<dbReference type="EMBL" id="BTSX01000003">
    <property type="protein sequence ID" value="GMS87384.1"/>
    <property type="molecule type" value="Genomic_DNA"/>
</dbReference>
<evidence type="ECO:0000256" key="1">
    <source>
        <dbReference type="SAM" id="MobiDB-lite"/>
    </source>
</evidence>
<evidence type="ECO:0000313" key="3">
    <source>
        <dbReference type="Proteomes" id="UP001432027"/>
    </source>
</evidence>
<protein>
    <submittedName>
        <fullName evidence="2">Uncharacterized protein</fullName>
    </submittedName>
</protein>
<feature type="region of interest" description="Disordered" evidence="1">
    <location>
        <begin position="1"/>
        <end position="67"/>
    </location>
</feature>
<keyword evidence="3" id="KW-1185">Reference proteome</keyword>
<gene>
    <name evidence="2" type="ORF">PENTCL1PPCAC_9559</name>
</gene>
<organism evidence="2 3">
    <name type="scientific">Pristionchus entomophagus</name>
    <dbReference type="NCBI Taxonomy" id="358040"/>
    <lineage>
        <taxon>Eukaryota</taxon>
        <taxon>Metazoa</taxon>
        <taxon>Ecdysozoa</taxon>
        <taxon>Nematoda</taxon>
        <taxon>Chromadorea</taxon>
        <taxon>Rhabditida</taxon>
        <taxon>Rhabditina</taxon>
        <taxon>Diplogasteromorpha</taxon>
        <taxon>Diplogasteroidea</taxon>
        <taxon>Neodiplogasteridae</taxon>
        <taxon>Pristionchus</taxon>
    </lineage>
</organism>
<feature type="region of interest" description="Disordered" evidence="1">
    <location>
        <begin position="132"/>
        <end position="156"/>
    </location>
</feature>
<dbReference type="AlphaFoldDB" id="A0AAV5T4C7"/>
<feature type="non-terminal residue" evidence="2">
    <location>
        <position position="1"/>
    </location>
</feature>
<name>A0AAV5T4C7_9BILA</name>
<feature type="compositionally biased region" description="Basic and acidic residues" evidence="1">
    <location>
        <begin position="38"/>
        <end position="62"/>
    </location>
</feature>
<accession>A0AAV5T4C7</accession>
<comment type="caution">
    <text evidence="2">The sequence shown here is derived from an EMBL/GenBank/DDBJ whole genome shotgun (WGS) entry which is preliminary data.</text>
</comment>
<evidence type="ECO:0000313" key="2">
    <source>
        <dbReference type="EMBL" id="GMS87384.1"/>
    </source>
</evidence>
<dbReference type="Proteomes" id="UP001432027">
    <property type="component" value="Unassembled WGS sequence"/>
</dbReference>